<keyword evidence="1" id="KW-1185">Reference proteome</keyword>
<proteinExistence type="predicted"/>
<name>A0A915J1C7_ROMCU</name>
<accession>A0A915J1C7</accession>
<sequence>MQQNDVSIVSKDAI</sequence>
<evidence type="ECO:0000313" key="2">
    <source>
        <dbReference type="WBParaSite" id="nRc.2.0.1.t19497-RA"/>
    </source>
</evidence>
<dbReference type="Proteomes" id="UP000887565">
    <property type="component" value="Unplaced"/>
</dbReference>
<dbReference type="WBParaSite" id="nRc.2.0.1.t19497-RA">
    <property type="protein sequence ID" value="nRc.2.0.1.t19497-RA"/>
    <property type="gene ID" value="nRc.2.0.1.g19497"/>
</dbReference>
<reference evidence="2" key="1">
    <citation type="submission" date="2022-11" db="UniProtKB">
        <authorList>
            <consortium name="WormBaseParasite"/>
        </authorList>
    </citation>
    <scope>IDENTIFICATION</scope>
</reference>
<organism evidence="1 2">
    <name type="scientific">Romanomermis culicivorax</name>
    <name type="common">Nematode worm</name>
    <dbReference type="NCBI Taxonomy" id="13658"/>
    <lineage>
        <taxon>Eukaryota</taxon>
        <taxon>Metazoa</taxon>
        <taxon>Ecdysozoa</taxon>
        <taxon>Nematoda</taxon>
        <taxon>Enoplea</taxon>
        <taxon>Dorylaimia</taxon>
        <taxon>Mermithida</taxon>
        <taxon>Mermithoidea</taxon>
        <taxon>Mermithidae</taxon>
        <taxon>Romanomermis</taxon>
    </lineage>
</organism>
<evidence type="ECO:0000313" key="1">
    <source>
        <dbReference type="Proteomes" id="UP000887565"/>
    </source>
</evidence>
<protein>
    <submittedName>
        <fullName evidence="2">Uncharacterized protein</fullName>
    </submittedName>
</protein>